<dbReference type="Gene3D" id="3.10.330.70">
    <property type="match status" value="1"/>
</dbReference>
<evidence type="ECO:0000313" key="22">
    <source>
        <dbReference type="Proteomes" id="UP000694393"/>
    </source>
</evidence>
<feature type="domain" description="JmjN" evidence="18">
    <location>
        <begin position="14"/>
        <end position="56"/>
    </location>
</feature>
<dbReference type="GO" id="GO:0005634">
    <property type="term" value="C:nucleus"/>
    <property type="evidence" value="ECO:0007669"/>
    <property type="project" value="UniProtKB-SubCell"/>
</dbReference>
<dbReference type="Proteomes" id="UP000694393">
    <property type="component" value="Unplaced"/>
</dbReference>
<keyword evidence="10" id="KW-0223">Dioxygenase</keyword>
<evidence type="ECO:0000256" key="10">
    <source>
        <dbReference type="ARBA" id="ARBA00022964"/>
    </source>
</evidence>
<keyword evidence="11" id="KW-0560">Oxidoreductase</keyword>
<evidence type="ECO:0000256" key="4">
    <source>
        <dbReference type="ARBA" id="ARBA00012900"/>
    </source>
</evidence>
<evidence type="ECO:0000256" key="12">
    <source>
        <dbReference type="ARBA" id="ARBA00023004"/>
    </source>
</evidence>
<comment type="cofactor">
    <cofactor evidence="1">
        <name>Fe(2+)</name>
        <dbReference type="ChEBI" id="CHEBI:29033"/>
    </cofactor>
</comment>
<keyword evidence="5" id="KW-0479">Metal-binding</keyword>
<evidence type="ECO:0000259" key="20">
    <source>
        <dbReference type="PROSITE" id="PS51805"/>
    </source>
</evidence>
<keyword evidence="13" id="KW-0805">Transcription regulation</keyword>
<keyword evidence="22" id="KW-1185">Reference proteome</keyword>
<dbReference type="SMART" id="SM00333">
    <property type="entry name" value="TUDOR"/>
    <property type="match status" value="2"/>
</dbReference>
<feature type="compositionally biased region" description="Basic residues" evidence="17">
    <location>
        <begin position="517"/>
        <end position="533"/>
    </location>
</feature>
<sequence>MASELESLNPGARIMTFRPTAEQFRDFGRYVAYIEAQGAHRAGLAKVIPPKEWRPRTCYDDIDELVIPAPIQQVVTGQSGLFTQYNIQKKAMTVREFRRIANNLERKYWKNLTFNAPIYGADVNGTLYETHIHEWNIGRLNTILDVVENESGITIEGVNTPYLYFGMWKTSFAWHTEDMDLYSINYLHFGEPKSWYSIPPEHGKRLERLAKGFFPGSAQSCEAFLRHKMTLISPLILKKYGIPFDKVTQEAGEFMITFPYGYHAGFNHGFNCAESTNFATLRWIEYGKQSVLCSCRKDMVKISMDVFVRKYQPDRYKLWKAGKDVTAIDHTLPTPEAAEFFKGELLQKTEQKSILLGFLPKHRIGTKRHRVCLEVPQEVSQSEAFEKEELSSVHYEVDVPTPPIRQTSELVQRGEDGLAVSGNSFTASKQSSSFSLPSSSPAYSASSDSESAELLPRQTFGQTRVLTVHSYAKGDANGTESEHASGKKASTAASVNERELAEVAKEYMRSMKESKKSKGRRQPLSKLPRHHPLVVKDCISDDEMSEQLTPEEEAEETEAWAKPLSQLWQNRPQNFEAEKEYNQSMAQQPPHCAVCMLFQTYQAECGGHGQSSGIAPGTATRKVRTKPLIPEMCFTATGCSTDLNLSTPYLEEDGTSLLITCKNCSVCVHASCYGVSPDKASEEWMCSRCTANALEEVRKWLVQASWVHVMCAVAVLEAKFVNIAERSPVDVGKIPLQRFRLKCVFCKKRRKRIAGCCVQCSHGRCPTSFHVSCAQAAGVMMQPDDWPFVVFITCFRHKIPSQAEVSVWDLSAGQIVISKHKNGRFYQCEVVSLTKETFYEVNFDDGSFSDNLYPEDIVSRDCLQLGPPAEGEVVQVRWTDGQVYGAKFVASHAIQMYQVEFEDGSQLMAKRDDVYTLDEELPKRVKSRLSVASDMRFTEIFTEKEVKQERKRQRVINSRYREDYIEPALYRAIME</sequence>
<feature type="compositionally biased region" description="Low complexity" evidence="17">
    <location>
        <begin position="424"/>
        <end position="449"/>
    </location>
</feature>
<dbReference type="SMART" id="SM00545">
    <property type="entry name" value="JmjN"/>
    <property type="match status" value="1"/>
</dbReference>
<evidence type="ECO:0000256" key="14">
    <source>
        <dbReference type="ARBA" id="ARBA00023163"/>
    </source>
</evidence>
<evidence type="ECO:0000256" key="16">
    <source>
        <dbReference type="ARBA" id="ARBA00049349"/>
    </source>
</evidence>
<dbReference type="InterPro" id="IPR003347">
    <property type="entry name" value="JmjC_dom"/>
</dbReference>
<dbReference type="InterPro" id="IPR047479">
    <property type="entry name" value="Tudor_KDM4A_rpt1"/>
</dbReference>
<dbReference type="InterPro" id="IPR002999">
    <property type="entry name" value="Tudor"/>
</dbReference>
<dbReference type="GO" id="GO:0051864">
    <property type="term" value="F:histone H3K36 demethylase activity"/>
    <property type="evidence" value="ECO:0007669"/>
    <property type="project" value="TreeGrafter"/>
</dbReference>
<comment type="catalytic activity">
    <reaction evidence="16">
        <text>N(6),N(6),N(6)-trimethyl-L-lysyl(9)-[histone H3] + 2 2-oxoglutarate + 2 O2 = N(6)-methyl-L-lysyl(9)-[histone H3] + 2 formaldehyde + 2 succinate + 2 CO2</text>
        <dbReference type="Rhea" id="RHEA:60200"/>
        <dbReference type="Rhea" id="RHEA-COMP:15538"/>
        <dbReference type="Rhea" id="RHEA-COMP:15542"/>
        <dbReference type="ChEBI" id="CHEBI:15379"/>
        <dbReference type="ChEBI" id="CHEBI:16526"/>
        <dbReference type="ChEBI" id="CHEBI:16810"/>
        <dbReference type="ChEBI" id="CHEBI:16842"/>
        <dbReference type="ChEBI" id="CHEBI:30031"/>
        <dbReference type="ChEBI" id="CHEBI:61929"/>
        <dbReference type="ChEBI" id="CHEBI:61961"/>
        <dbReference type="EC" id="1.14.11.66"/>
    </reaction>
</comment>
<dbReference type="InterPro" id="IPR034732">
    <property type="entry name" value="EPHD"/>
</dbReference>
<dbReference type="SUPFAM" id="SSF57903">
    <property type="entry name" value="FYVE/PHD zinc finger"/>
    <property type="match status" value="1"/>
</dbReference>
<dbReference type="InterPro" id="IPR019787">
    <property type="entry name" value="Znf_PHD-finger"/>
</dbReference>
<dbReference type="Gene3D" id="3.30.40.10">
    <property type="entry name" value="Zinc/RING finger domain, C3HC4 (zinc finger)"/>
    <property type="match status" value="1"/>
</dbReference>
<keyword evidence="15" id="KW-0539">Nucleus</keyword>
<dbReference type="GO" id="GO:0140684">
    <property type="term" value="F:histone H3K9me2/H3K9me3 demethylase activity"/>
    <property type="evidence" value="ECO:0007669"/>
    <property type="project" value="UniProtKB-EC"/>
</dbReference>
<evidence type="ECO:0000256" key="1">
    <source>
        <dbReference type="ARBA" id="ARBA00001954"/>
    </source>
</evidence>
<dbReference type="PROSITE" id="PS51183">
    <property type="entry name" value="JMJN"/>
    <property type="match status" value="1"/>
</dbReference>
<dbReference type="EC" id="1.14.11.66" evidence="4"/>
<dbReference type="Pfam" id="PF13831">
    <property type="entry name" value="PHD_2"/>
    <property type="match status" value="1"/>
</dbReference>
<evidence type="ECO:0000256" key="2">
    <source>
        <dbReference type="ARBA" id="ARBA00004123"/>
    </source>
</evidence>
<dbReference type="Ensembl" id="ENSPCET00000014132.1">
    <property type="protein sequence ID" value="ENSPCEP00000013629.1"/>
    <property type="gene ID" value="ENSPCEG00000010743.1"/>
</dbReference>
<name>A0A8C8RZL0_9SAUR</name>
<dbReference type="PROSITE" id="PS51805">
    <property type="entry name" value="EPHD"/>
    <property type="match status" value="1"/>
</dbReference>
<evidence type="ECO:0000256" key="9">
    <source>
        <dbReference type="ARBA" id="ARBA00022853"/>
    </source>
</evidence>
<dbReference type="Gene3D" id="2.30.30.140">
    <property type="match status" value="1"/>
</dbReference>
<dbReference type="CDD" id="cd15575">
    <property type="entry name" value="PHD_JMJD2A"/>
    <property type="match status" value="1"/>
</dbReference>
<feature type="region of interest" description="Disordered" evidence="17">
    <location>
        <begin position="510"/>
        <end position="562"/>
    </location>
</feature>
<feature type="region of interest" description="Disordered" evidence="17">
    <location>
        <begin position="421"/>
        <end position="450"/>
    </location>
</feature>
<dbReference type="CDD" id="cd20466">
    <property type="entry name" value="Tudor_JMJD2A_rpt2"/>
    <property type="match status" value="1"/>
</dbReference>
<keyword evidence="12" id="KW-0408">Iron</keyword>
<evidence type="ECO:0000256" key="7">
    <source>
        <dbReference type="ARBA" id="ARBA00022771"/>
    </source>
</evidence>
<reference evidence="21" key="2">
    <citation type="submission" date="2025-09" db="UniProtKB">
        <authorList>
            <consortium name="Ensembl"/>
        </authorList>
    </citation>
    <scope>IDENTIFICATION</scope>
</reference>
<dbReference type="FunFam" id="3.30.40.10:FF:000029">
    <property type="entry name" value="lysine-specific demethylase 4C isoform X1"/>
    <property type="match status" value="1"/>
</dbReference>
<evidence type="ECO:0000259" key="19">
    <source>
        <dbReference type="PROSITE" id="PS51184"/>
    </source>
</evidence>
<comment type="similarity">
    <text evidence="3">Belongs to the JHDM3 histone demethylase family.</text>
</comment>
<dbReference type="PANTHER" id="PTHR10694:SF119">
    <property type="entry name" value="LYSINE-SPECIFIC DEMETHYLASE 4A"/>
    <property type="match status" value="1"/>
</dbReference>
<dbReference type="PROSITE" id="PS51184">
    <property type="entry name" value="JMJC"/>
    <property type="match status" value="1"/>
</dbReference>
<keyword evidence="6" id="KW-0677">Repeat</keyword>
<keyword evidence="8" id="KW-0862">Zinc</keyword>
<dbReference type="InterPro" id="IPR013083">
    <property type="entry name" value="Znf_RING/FYVE/PHD"/>
</dbReference>
<dbReference type="Pfam" id="PF18104">
    <property type="entry name" value="Tudor_2"/>
    <property type="match status" value="2"/>
</dbReference>
<feature type="domain" description="JmjC" evidence="19">
    <location>
        <begin position="129"/>
        <end position="295"/>
    </location>
</feature>
<organism evidence="21 22">
    <name type="scientific">Pelusios castaneus</name>
    <name type="common">West African mud turtle</name>
    <dbReference type="NCBI Taxonomy" id="367368"/>
    <lineage>
        <taxon>Eukaryota</taxon>
        <taxon>Metazoa</taxon>
        <taxon>Chordata</taxon>
        <taxon>Craniata</taxon>
        <taxon>Vertebrata</taxon>
        <taxon>Euteleostomi</taxon>
        <taxon>Archelosauria</taxon>
        <taxon>Testudinata</taxon>
        <taxon>Testudines</taxon>
        <taxon>Pleurodira</taxon>
        <taxon>Pelomedusidae</taxon>
        <taxon>Pelusios</taxon>
    </lineage>
</organism>
<dbReference type="SMART" id="SM00249">
    <property type="entry name" value="PHD"/>
    <property type="match status" value="2"/>
</dbReference>
<dbReference type="Pfam" id="PF02375">
    <property type="entry name" value="JmjN"/>
    <property type="match status" value="1"/>
</dbReference>
<proteinExistence type="inferred from homology"/>
<protein>
    <recommendedName>
        <fullName evidence="4">[histone H3]-trimethyl-L-lysine(9) demethylase</fullName>
        <ecNumber evidence="4">1.14.11.66</ecNumber>
    </recommendedName>
</protein>
<dbReference type="AlphaFoldDB" id="A0A8C8RZL0"/>
<dbReference type="SUPFAM" id="SSF51197">
    <property type="entry name" value="Clavaminate synthase-like"/>
    <property type="match status" value="1"/>
</dbReference>
<dbReference type="FunFam" id="2.60.120.650:FF:000048">
    <property type="entry name" value="Lysine-specific demethylase 4A"/>
    <property type="match status" value="1"/>
</dbReference>
<evidence type="ECO:0000259" key="18">
    <source>
        <dbReference type="PROSITE" id="PS51183"/>
    </source>
</evidence>
<accession>A0A8C8RZL0</accession>
<dbReference type="GO" id="GO:0008270">
    <property type="term" value="F:zinc ion binding"/>
    <property type="evidence" value="ECO:0007669"/>
    <property type="project" value="UniProtKB-KW"/>
</dbReference>
<dbReference type="Gene3D" id="2.60.120.650">
    <property type="entry name" value="Cupin"/>
    <property type="match status" value="1"/>
</dbReference>
<dbReference type="SMART" id="SM00558">
    <property type="entry name" value="JmjC"/>
    <property type="match status" value="1"/>
</dbReference>
<dbReference type="Pfam" id="PF13832">
    <property type="entry name" value="zf-HC5HC2H_2"/>
    <property type="match status" value="1"/>
</dbReference>
<evidence type="ECO:0000256" key="6">
    <source>
        <dbReference type="ARBA" id="ARBA00022737"/>
    </source>
</evidence>
<evidence type="ECO:0000256" key="8">
    <source>
        <dbReference type="ARBA" id="ARBA00022833"/>
    </source>
</evidence>
<dbReference type="GO" id="GO:0010468">
    <property type="term" value="P:regulation of gene expression"/>
    <property type="evidence" value="ECO:0007669"/>
    <property type="project" value="TreeGrafter"/>
</dbReference>
<dbReference type="InterPro" id="IPR040477">
    <property type="entry name" value="KDM4-like_Tudor"/>
</dbReference>
<dbReference type="InterPro" id="IPR003349">
    <property type="entry name" value="JmjN"/>
</dbReference>
<dbReference type="PANTHER" id="PTHR10694">
    <property type="entry name" value="LYSINE-SPECIFIC DEMETHYLASE"/>
    <property type="match status" value="1"/>
</dbReference>
<dbReference type="InterPro" id="IPR001965">
    <property type="entry name" value="Znf_PHD"/>
</dbReference>
<dbReference type="InterPro" id="IPR047481">
    <property type="entry name" value="Tudor_KDM4A_rpt2"/>
</dbReference>
<evidence type="ECO:0000256" key="13">
    <source>
        <dbReference type="ARBA" id="ARBA00023015"/>
    </source>
</evidence>
<evidence type="ECO:0000256" key="5">
    <source>
        <dbReference type="ARBA" id="ARBA00022723"/>
    </source>
</evidence>
<dbReference type="SUPFAM" id="SSF63748">
    <property type="entry name" value="Tudor/PWWP/MBT"/>
    <property type="match status" value="2"/>
</dbReference>
<keyword evidence="7" id="KW-0863">Zinc-finger</keyword>
<comment type="subcellular location">
    <subcellularLocation>
        <location evidence="2">Nucleus</location>
    </subcellularLocation>
</comment>
<evidence type="ECO:0000256" key="3">
    <source>
        <dbReference type="ARBA" id="ARBA00009711"/>
    </source>
</evidence>
<evidence type="ECO:0000313" key="21">
    <source>
        <dbReference type="Ensembl" id="ENSPCEP00000013629.1"/>
    </source>
</evidence>
<evidence type="ECO:0000256" key="15">
    <source>
        <dbReference type="ARBA" id="ARBA00023242"/>
    </source>
</evidence>
<dbReference type="GO" id="GO:0000785">
    <property type="term" value="C:chromatin"/>
    <property type="evidence" value="ECO:0007669"/>
    <property type="project" value="TreeGrafter"/>
</dbReference>
<keyword evidence="14" id="KW-0804">Transcription</keyword>
<evidence type="ECO:0000256" key="11">
    <source>
        <dbReference type="ARBA" id="ARBA00023002"/>
    </source>
</evidence>
<dbReference type="Pfam" id="PF02373">
    <property type="entry name" value="JmjC"/>
    <property type="match status" value="1"/>
</dbReference>
<reference evidence="21" key="1">
    <citation type="submission" date="2025-08" db="UniProtKB">
        <authorList>
            <consortium name="Ensembl"/>
        </authorList>
    </citation>
    <scope>IDENTIFICATION</scope>
</reference>
<dbReference type="FunFam" id="3.10.330.70:FF:000001">
    <property type="entry name" value="Putative lysine-specific demethylase 4a"/>
    <property type="match status" value="1"/>
</dbReference>
<evidence type="ECO:0000256" key="17">
    <source>
        <dbReference type="SAM" id="MobiDB-lite"/>
    </source>
</evidence>
<feature type="domain" description="PHD-type" evidence="20">
    <location>
        <begin position="683"/>
        <end position="798"/>
    </location>
</feature>
<feature type="compositionally biased region" description="Acidic residues" evidence="17">
    <location>
        <begin position="540"/>
        <end position="558"/>
    </location>
</feature>
<feature type="region of interest" description="Disordered" evidence="17">
    <location>
        <begin position="475"/>
        <end position="497"/>
    </location>
</feature>
<keyword evidence="9" id="KW-0156">Chromatin regulator</keyword>
<dbReference type="InterPro" id="IPR011011">
    <property type="entry name" value="Znf_FYVE_PHD"/>
</dbReference>
<dbReference type="CDD" id="cd20463">
    <property type="entry name" value="Tudor_JMJD2A_rpt1"/>
    <property type="match status" value="1"/>
</dbReference>